<evidence type="ECO:0000313" key="2">
    <source>
        <dbReference type="EMBL" id="KUJ23033.1"/>
    </source>
</evidence>
<evidence type="ECO:0000256" key="1">
    <source>
        <dbReference type="SAM" id="MobiDB-lite"/>
    </source>
</evidence>
<dbReference type="KEGG" id="psco:LY89DRAFT_165027"/>
<feature type="region of interest" description="Disordered" evidence="1">
    <location>
        <begin position="30"/>
        <end position="182"/>
    </location>
</feature>
<sequence>MPKSSHIHKSMLLRGVEFAKPALTQSDIEVTKSKAARSGRAHGGVPLQGDGRARNSFNYSNQSQNGNQQRGSRNGYNNQNGHNNQNQFPVPPPGWQPPPPGMAGFARGPPPPPPPGTYGSWPPAPHQYSQPPATYGYTKPRQGPPGNGEFNDRRRGGDYRGDSYRGQRDDSYRGNQGQYRGR</sequence>
<feature type="compositionally biased region" description="Polar residues" evidence="1">
    <location>
        <begin position="173"/>
        <end position="182"/>
    </location>
</feature>
<dbReference type="InParanoid" id="A0A194XS61"/>
<protein>
    <submittedName>
        <fullName evidence="2">Uncharacterized protein</fullName>
    </submittedName>
</protein>
<proteinExistence type="predicted"/>
<organism evidence="2 3">
    <name type="scientific">Mollisia scopiformis</name>
    <name type="common">Conifer needle endophyte fungus</name>
    <name type="synonym">Phialocephala scopiformis</name>
    <dbReference type="NCBI Taxonomy" id="149040"/>
    <lineage>
        <taxon>Eukaryota</taxon>
        <taxon>Fungi</taxon>
        <taxon>Dikarya</taxon>
        <taxon>Ascomycota</taxon>
        <taxon>Pezizomycotina</taxon>
        <taxon>Leotiomycetes</taxon>
        <taxon>Helotiales</taxon>
        <taxon>Mollisiaceae</taxon>
        <taxon>Mollisia</taxon>
    </lineage>
</organism>
<name>A0A194XS61_MOLSC</name>
<dbReference type="STRING" id="149040.A0A194XS61"/>
<gene>
    <name evidence="2" type="ORF">LY89DRAFT_165027</name>
</gene>
<reference evidence="2 3" key="1">
    <citation type="submission" date="2015-10" db="EMBL/GenBank/DDBJ databases">
        <title>Full genome of DAOMC 229536 Phialocephala scopiformis, a fungal endophyte of spruce producing the potent anti-insectan compound rugulosin.</title>
        <authorList>
            <consortium name="DOE Joint Genome Institute"/>
            <person name="Walker A.K."/>
            <person name="Frasz S.L."/>
            <person name="Seifert K.A."/>
            <person name="Miller J.D."/>
            <person name="Mondo S.J."/>
            <person name="Labutti K."/>
            <person name="Lipzen A."/>
            <person name="Dockter R."/>
            <person name="Kennedy M."/>
            <person name="Grigoriev I.V."/>
            <person name="Spatafora J.W."/>
        </authorList>
    </citation>
    <scope>NUCLEOTIDE SEQUENCE [LARGE SCALE GENOMIC DNA]</scope>
    <source>
        <strain evidence="2 3">CBS 120377</strain>
    </source>
</reference>
<dbReference type="EMBL" id="KQ947405">
    <property type="protein sequence ID" value="KUJ23033.1"/>
    <property type="molecule type" value="Genomic_DNA"/>
</dbReference>
<feature type="compositionally biased region" description="Pro residues" evidence="1">
    <location>
        <begin position="89"/>
        <end position="101"/>
    </location>
</feature>
<dbReference type="AlphaFoldDB" id="A0A194XS61"/>
<dbReference type="OrthoDB" id="28245at2759"/>
<evidence type="ECO:0000313" key="3">
    <source>
        <dbReference type="Proteomes" id="UP000070700"/>
    </source>
</evidence>
<feature type="compositionally biased region" description="Basic and acidic residues" evidence="1">
    <location>
        <begin position="150"/>
        <end position="172"/>
    </location>
</feature>
<dbReference type="Proteomes" id="UP000070700">
    <property type="component" value="Unassembled WGS sequence"/>
</dbReference>
<dbReference type="GeneID" id="28815246"/>
<keyword evidence="3" id="KW-1185">Reference proteome</keyword>
<dbReference type="RefSeq" id="XP_018077388.1">
    <property type="nucleotide sequence ID" value="XM_018205520.1"/>
</dbReference>
<accession>A0A194XS61</accession>
<feature type="compositionally biased region" description="Low complexity" evidence="1">
    <location>
        <begin position="54"/>
        <end position="87"/>
    </location>
</feature>